<dbReference type="PANTHER" id="PTHR21879:SF9">
    <property type="entry name" value="OSIRIS 16"/>
    <property type="match status" value="1"/>
</dbReference>
<dbReference type="InterPro" id="IPR012464">
    <property type="entry name" value="DUF1676"/>
</dbReference>
<evidence type="ECO:0000313" key="1">
    <source>
        <dbReference type="EMBL" id="KAF6209744.1"/>
    </source>
</evidence>
<evidence type="ECO:0000313" key="2">
    <source>
        <dbReference type="Proteomes" id="UP000466442"/>
    </source>
</evidence>
<organism evidence="1 2">
    <name type="scientific">Apolygus lucorum</name>
    <name type="common">Small green plant bug</name>
    <name type="synonym">Lygocoris lucorum</name>
    <dbReference type="NCBI Taxonomy" id="248454"/>
    <lineage>
        <taxon>Eukaryota</taxon>
        <taxon>Metazoa</taxon>
        <taxon>Ecdysozoa</taxon>
        <taxon>Arthropoda</taxon>
        <taxon>Hexapoda</taxon>
        <taxon>Insecta</taxon>
        <taxon>Pterygota</taxon>
        <taxon>Neoptera</taxon>
        <taxon>Paraneoptera</taxon>
        <taxon>Hemiptera</taxon>
        <taxon>Heteroptera</taxon>
        <taxon>Panheteroptera</taxon>
        <taxon>Cimicomorpha</taxon>
        <taxon>Miridae</taxon>
        <taxon>Mirini</taxon>
        <taxon>Apolygus</taxon>
    </lineage>
</organism>
<reference evidence="1" key="1">
    <citation type="journal article" date="2021" name="Mol. Ecol. Resour.">
        <title>Apolygus lucorum genome provides insights into omnivorousness and mesophyll feeding.</title>
        <authorList>
            <person name="Liu Y."/>
            <person name="Liu H."/>
            <person name="Wang H."/>
            <person name="Huang T."/>
            <person name="Liu B."/>
            <person name="Yang B."/>
            <person name="Yin L."/>
            <person name="Li B."/>
            <person name="Zhang Y."/>
            <person name="Zhang S."/>
            <person name="Jiang F."/>
            <person name="Zhang X."/>
            <person name="Ren Y."/>
            <person name="Wang B."/>
            <person name="Wang S."/>
            <person name="Lu Y."/>
            <person name="Wu K."/>
            <person name="Fan W."/>
            <person name="Wang G."/>
        </authorList>
    </citation>
    <scope>NUCLEOTIDE SEQUENCE</scope>
    <source>
        <strain evidence="1">12Hb</strain>
    </source>
</reference>
<dbReference type="Pfam" id="PF07898">
    <property type="entry name" value="DUF1676"/>
    <property type="match status" value="1"/>
</dbReference>
<proteinExistence type="predicted"/>
<dbReference type="AlphaFoldDB" id="A0A6A4JJ11"/>
<dbReference type="EMBL" id="WIXP02000006">
    <property type="protein sequence ID" value="KAF6209744.1"/>
    <property type="molecule type" value="Genomic_DNA"/>
</dbReference>
<dbReference type="OrthoDB" id="6627399at2759"/>
<accession>A0A6A4JJ11</accession>
<keyword evidence="2" id="KW-1185">Reference proteome</keyword>
<protein>
    <submittedName>
        <fullName evidence="1">Uncharacterized protein</fullName>
    </submittedName>
</protein>
<comment type="caution">
    <text evidence="1">The sequence shown here is derived from an EMBL/GenBank/DDBJ whole genome shotgun (WGS) entry which is preliminary data.</text>
</comment>
<dbReference type="GO" id="GO:0016020">
    <property type="term" value="C:membrane"/>
    <property type="evidence" value="ECO:0007669"/>
    <property type="project" value="TreeGrafter"/>
</dbReference>
<gene>
    <name evidence="1" type="ORF">GE061_015493</name>
</gene>
<dbReference type="Proteomes" id="UP000466442">
    <property type="component" value="Unassembled WGS sequence"/>
</dbReference>
<dbReference type="PANTHER" id="PTHR21879">
    <property type="entry name" value="FI03362P-RELATED-RELATED"/>
    <property type="match status" value="1"/>
</dbReference>
<sequence length="229" mass="24508">MGQLRIRHSGVSASSQLHMGHVLLSKCSGNNRYTTSCFKLDFLRLMSLLGENTRLSLGPGVALVGTEKTREVAEELDHGLVSPRSQDQLNNYIMTVIEKYLGSLNLTVQLQDSAIVRGARGMVTDVFQGRAKKPMWILIGTIGAVAFALLAALTGQALMASILALIMSGVMMFRGALGGNFGMSPAASASGRITAYEIVRPADFAAEPVPVIHDHNHHHSALTAMLPVV</sequence>
<name>A0A6A4JJ11_APOLU</name>